<dbReference type="RefSeq" id="WP_060920188.1">
    <property type="nucleotide sequence ID" value="NZ_KQ960682.1"/>
</dbReference>
<evidence type="ECO:0000256" key="1">
    <source>
        <dbReference type="SAM" id="MobiDB-lite"/>
    </source>
</evidence>
<reference evidence="2 3" key="1">
    <citation type="submission" date="2016-01" db="EMBL/GenBank/DDBJ databases">
        <authorList>
            <person name="Mitreva M."/>
            <person name="Pepin K.H."/>
            <person name="Mihindukulasuriya K.A."/>
            <person name="Fulton R."/>
            <person name="Fronick C."/>
            <person name="O'Laughlin M."/>
            <person name="Miner T."/>
            <person name="Herter B."/>
            <person name="Rosa B.A."/>
            <person name="Cordes M."/>
            <person name="Tomlinson C."/>
            <person name="Wollam A."/>
            <person name="Palsikar V.B."/>
            <person name="Mardis E.R."/>
            <person name="Wilson R.K."/>
        </authorList>
    </citation>
    <scope>NUCLEOTIDE SEQUENCE [LARGE SCALE GENOMIC DNA]</scope>
    <source>
        <strain evidence="2 3">DNF00696</strain>
    </source>
</reference>
<comment type="caution">
    <text evidence="2">The sequence shown here is derived from an EMBL/GenBank/DDBJ whole genome shotgun (WGS) entry which is preliminary data.</text>
</comment>
<protein>
    <submittedName>
        <fullName evidence="2">Uncharacterized protein</fullName>
    </submittedName>
</protein>
<accession>A0AB34X247</accession>
<organism evidence="2 3">
    <name type="scientific">Varibaculum cambriense</name>
    <dbReference type="NCBI Taxonomy" id="184870"/>
    <lineage>
        <taxon>Bacteria</taxon>
        <taxon>Bacillati</taxon>
        <taxon>Actinomycetota</taxon>
        <taxon>Actinomycetes</taxon>
        <taxon>Actinomycetales</taxon>
        <taxon>Actinomycetaceae</taxon>
        <taxon>Varibaculum</taxon>
    </lineage>
</organism>
<name>A0AB34X247_9ACTO</name>
<dbReference type="EMBL" id="LSDN01000011">
    <property type="protein sequence ID" value="KXB81275.1"/>
    <property type="molecule type" value="Genomic_DNA"/>
</dbReference>
<feature type="compositionally biased region" description="Basic and acidic residues" evidence="1">
    <location>
        <begin position="148"/>
        <end position="162"/>
    </location>
</feature>
<feature type="compositionally biased region" description="Acidic residues" evidence="1">
    <location>
        <begin position="171"/>
        <end position="194"/>
    </location>
</feature>
<feature type="region of interest" description="Disordered" evidence="1">
    <location>
        <begin position="132"/>
        <end position="194"/>
    </location>
</feature>
<sequence length="194" mass="21504">MFCRSWRPINPSEDVPFPPDRKYWRACFRPTKGVRCEKCTKALATHPDGKIRRALVREGGLDEETLRSLVFDRDAIVALHAKRQLEALELGGASEELAPSGNQSILPEDHSGKTLKVALHAKRQLEALETAKVDEVSETGESILPVEHSGEEPELAEVKPEPELVGGNEASEPELAELEEELGPIEEPEPNEKE</sequence>
<dbReference type="Proteomes" id="UP000070572">
    <property type="component" value="Unassembled WGS sequence"/>
</dbReference>
<proteinExistence type="predicted"/>
<evidence type="ECO:0000313" key="3">
    <source>
        <dbReference type="Proteomes" id="UP000070572"/>
    </source>
</evidence>
<gene>
    <name evidence="2" type="ORF">HMPREF1862_00547</name>
</gene>
<evidence type="ECO:0000313" key="2">
    <source>
        <dbReference type="EMBL" id="KXB81275.1"/>
    </source>
</evidence>
<dbReference type="AlphaFoldDB" id="A0AB34X247"/>